<dbReference type="VEuPathDB" id="ToxoDB:TGBR9_381930"/>
<evidence type="ECO:0000313" key="1">
    <source>
        <dbReference type="EMBL" id="PUA89520.1"/>
    </source>
</evidence>
<protein>
    <submittedName>
        <fullName evidence="1">Uncharacterized protein</fullName>
    </submittedName>
</protein>
<organism evidence="1 2">
    <name type="scientific">Toxoplasma gondii TgCATBr9</name>
    <dbReference type="NCBI Taxonomy" id="943120"/>
    <lineage>
        <taxon>Eukaryota</taxon>
        <taxon>Sar</taxon>
        <taxon>Alveolata</taxon>
        <taxon>Apicomplexa</taxon>
        <taxon>Conoidasida</taxon>
        <taxon>Coccidia</taxon>
        <taxon>Eucoccidiorida</taxon>
        <taxon>Eimeriorina</taxon>
        <taxon>Sarcocystidae</taxon>
        <taxon>Toxoplasma</taxon>
    </lineage>
</organism>
<dbReference type="Proteomes" id="UP000244488">
    <property type="component" value="Unassembled WGS sequence"/>
</dbReference>
<accession>A0A2T6IW03</accession>
<sequence length="101" mass="11496">MSLSFSLHCVGFHSSAAEKARPHGGKGTSPQEIASLTFRCWMRECKLRCTNTPPRDGALARELSTRDGTCRFKRIRQTHKERNAQGKKLPGKRYTERNCFL</sequence>
<dbReference type="EMBL" id="AFHV02001264">
    <property type="protein sequence ID" value="PUA89520.1"/>
    <property type="molecule type" value="Genomic_DNA"/>
</dbReference>
<reference evidence="1 2" key="1">
    <citation type="journal article" date="2016" name="Nat. Commun.">
        <title>Local admixture of amplified and diversified secreted pathogenesis determinants shapes mosaic Toxoplasma gondii genomes.</title>
        <authorList>
            <person name="Lorenzi H."/>
            <person name="Khan A."/>
            <person name="Behnke M.S."/>
            <person name="Namasivayam S."/>
            <person name="Swapna L.S."/>
            <person name="Hadjithomas M."/>
            <person name="Karamycheva S."/>
            <person name="Pinney D."/>
            <person name="Brunk B.P."/>
            <person name="Ajioka J.W."/>
            <person name="Ajzenberg D."/>
            <person name="Boothroyd J.C."/>
            <person name="Boyle J.P."/>
            <person name="Darde M.L."/>
            <person name="Diaz-Miranda M.A."/>
            <person name="Dubey J.P."/>
            <person name="Fritz H.M."/>
            <person name="Gennari S.M."/>
            <person name="Gregory B.D."/>
            <person name="Kim K."/>
            <person name="Saeij J.P."/>
            <person name="Su C."/>
            <person name="White M.W."/>
            <person name="Zhu X.Q."/>
            <person name="Howe D.K."/>
            <person name="Rosenthal B.M."/>
            <person name="Grigg M.E."/>
            <person name="Parkinson J."/>
            <person name="Liu L."/>
            <person name="Kissinger J.C."/>
            <person name="Roos D.S."/>
            <person name="Sibley L.D."/>
        </authorList>
    </citation>
    <scope>NUCLEOTIDE SEQUENCE [LARGE SCALE GENOMIC DNA]</scope>
    <source>
        <strain evidence="1 2">TgCATBr9</strain>
    </source>
</reference>
<evidence type="ECO:0000313" key="2">
    <source>
        <dbReference type="Proteomes" id="UP000244488"/>
    </source>
</evidence>
<gene>
    <name evidence="1" type="ORF">TGBR9_381930</name>
</gene>
<name>A0A2T6IW03_TOXGO</name>
<dbReference type="AlphaFoldDB" id="A0A2T6IW03"/>
<comment type="caution">
    <text evidence="1">The sequence shown here is derived from an EMBL/GenBank/DDBJ whole genome shotgun (WGS) entry which is preliminary data.</text>
</comment>
<proteinExistence type="predicted"/>